<dbReference type="SUPFAM" id="SSF111331">
    <property type="entry name" value="NAD kinase/diacylglycerol kinase-like"/>
    <property type="match status" value="1"/>
</dbReference>
<dbReference type="InterPro" id="IPR016064">
    <property type="entry name" value="NAD/diacylglycerol_kinase_sf"/>
</dbReference>
<dbReference type="GO" id="GO:0006741">
    <property type="term" value="P:NADP+ biosynthetic process"/>
    <property type="evidence" value="ECO:0007669"/>
    <property type="project" value="InterPro"/>
</dbReference>
<keyword evidence="3 6" id="KW-0418">Kinase</keyword>
<sequence length="324" mass="36011">MGVGHFRRLLLVVKHTPYEMYLQMKSQGKAPLALRWERLKHRHQVHKECVQDLSDLLRRMDMDFSMVGREELDRQHLKNVDLVVAVGGDGTVLSCSHFLDDTIPLLGVNSDPSRDDEKKVNKKLDERRSFGALCACTASNMFEVIPDILHGQNQAGRRTRIQTVVRDALKETKLPPALNDILVAHPIPAAVSRFRLGFLNSAGDETSHFNVWSSGLWISTATGSSAAMTAAGGVLMDLKSSELQYMVREHLLEAGGEHLEKEGHGMLQPGNTLQMRWNSQHGCVYVDGSHVRHNLQLGDTVSLSADAPPIWLFEKPEGISGPTQ</sequence>
<evidence type="ECO:0000256" key="5">
    <source>
        <dbReference type="ARBA" id="ARBA00023027"/>
    </source>
</evidence>
<keyword evidence="4" id="KW-0521">NADP</keyword>
<accession>W7TUK6</accession>
<dbReference type="Proteomes" id="UP000019335">
    <property type="component" value="Chromosome 7"/>
</dbReference>
<evidence type="ECO:0000313" key="6">
    <source>
        <dbReference type="EMBL" id="EWM27198.1"/>
    </source>
</evidence>
<dbReference type="PANTHER" id="PTHR20275">
    <property type="entry name" value="NAD KINASE"/>
    <property type="match status" value="1"/>
</dbReference>
<evidence type="ECO:0000256" key="2">
    <source>
        <dbReference type="ARBA" id="ARBA00022679"/>
    </source>
</evidence>
<dbReference type="Gene3D" id="2.60.200.30">
    <property type="entry name" value="Probable inorganic polyphosphate/atp-NAD kinase, domain 2"/>
    <property type="match status" value="1"/>
</dbReference>
<dbReference type="InterPro" id="IPR017437">
    <property type="entry name" value="ATP-NAD_kinase_PpnK-typ_C"/>
</dbReference>
<dbReference type="EMBL" id="AZIL01000517">
    <property type="protein sequence ID" value="EWM27198.1"/>
    <property type="molecule type" value="Genomic_DNA"/>
</dbReference>
<comment type="caution">
    <text evidence="6">The sequence shown here is derived from an EMBL/GenBank/DDBJ whole genome shotgun (WGS) entry which is preliminary data.</text>
</comment>
<dbReference type="Gene3D" id="3.40.50.10330">
    <property type="entry name" value="Probable inorganic polyphosphate/atp-NAD kinase, domain 1"/>
    <property type="match status" value="1"/>
</dbReference>
<keyword evidence="7" id="KW-1185">Reference proteome</keyword>
<dbReference type="Pfam" id="PF01513">
    <property type="entry name" value="NAD_kinase"/>
    <property type="match status" value="1"/>
</dbReference>
<protein>
    <submittedName>
        <fullName evidence="6">ATP-NAD kinase, PpnK-type, alpha/beta</fullName>
    </submittedName>
</protein>
<dbReference type="GO" id="GO:0003951">
    <property type="term" value="F:NAD+ kinase activity"/>
    <property type="evidence" value="ECO:0007669"/>
    <property type="project" value="InterPro"/>
</dbReference>
<evidence type="ECO:0000256" key="1">
    <source>
        <dbReference type="ARBA" id="ARBA00010995"/>
    </source>
</evidence>
<gene>
    <name evidence="6" type="ORF">Naga_100010g51</name>
</gene>
<comment type="similarity">
    <text evidence="1">Belongs to the NAD kinase family.</text>
</comment>
<name>W7TUK6_9STRA</name>
<reference evidence="6 7" key="1">
    <citation type="journal article" date="2014" name="Mol. Plant">
        <title>Chromosome Scale Genome Assembly and Transcriptome Profiling of Nannochloropsis gaditana in Nitrogen Depletion.</title>
        <authorList>
            <person name="Corteggiani Carpinelli E."/>
            <person name="Telatin A."/>
            <person name="Vitulo N."/>
            <person name="Forcato C."/>
            <person name="D'Angelo M."/>
            <person name="Schiavon R."/>
            <person name="Vezzi A."/>
            <person name="Giacometti G.M."/>
            <person name="Morosinotto T."/>
            <person name="Valle G."/>
        </authorList>
    </citation>
    <scope>NUCLEOTIDE SEQUENCE [LARGE SCALE GENOMIC DNA]</scope>
    <source>
        <strain evidence="6 7">B-31</strain>
    </source>
</reference>
<dbReference type="GO" id="GO:0019674">
    <property type="term" value="P:NAD+ metabolic process"/>
    <property type="evidence" value="ECO:0007669"/>
    <property type="project" value="InterPro"/>
</dbReference>
<evidence type="ECO:0000313" key="7">
    <source>
        <dbReference type="Proteomes" id="UP000019335"/>
    </source>
</evidence>
<dbReference type="AlphaFoldDB" id="W7TUK6"/>
<dbReference type="PANTHER" id="PTHR20275:SF28">
    <property type="entry name" value="NADH KINASE"/>
    <property type="match status" value="1"/>
</dbReference>
<dbReference type="InterPro" id="IPR017438">
    <property type="entry name" value="ATP-NAD_kinase_N"/>
</dbReference>
<evidence type="ECO:0000256" key="4">
    <source>
        <dbReference type="ARBA" id="ARBA00022857"/>
    </source>
</evidence>
<dbReference type="InterPro" id="IPR002504">
    <property type="entry name" value="NADK"/>
</dbReference>
<evidence type="ECO:0000256" key="3">
    <source>
        <dbReference type="ARBA" id="ARBA00022777"/>
    </source>
</evidence>
<organism evidence="6 7">
    <name type="scientific">Nannochloropsis gaditana</name>
    <dbReference type="NCBI Taxonomy" id="72520"/>
    <lineage>
        <taxon>Eukaryota</taxon>
        <taxon>Sar</taxon>
        <taxon>Stramenopiles</taxon>
        <taxon>Ochrophyta</taxon>
        <taxon>Eustigmatophyceae</taxon>
        <taxon>Eustigmatales</taxon>
        <taxon>Monodopsidaceae</taxon>
        <taxon>Nannochloropsis</taxon>
    </lineage>
</organism>
<dbReference type="OrthoDB" id="185618at2759"/>
<proteinExistence type="inferred from homology"/>
<keyword evidence="2" id="KW-0808">Transferase</keyword>
<keyword evidence="5" id="KW-0520">NAD</keyword>